<sequence>MTYSAFIAQIEHQLAGAKSAATEAEIRESLAAIRAVCDVGLNSKAEANNARSVSVQTSLQQSEPVSLHSQSQVMQPTEKPLAEEDANGESLFDF</sequence>
<gene>
    <name evidence="2" type="ORF">D3873_02395</name>
</gene>
<dbReference type="InterPro" id="IPR035218">
    <property type="entry name" value="DUF5327"/>
</dbReference>
<dbReference type="Pfam" id="PF17261">
    <property type="entry name" value="DUF5327"/>
    <property type="match status" value="1"/>
</dbReference>
<dbReference type="RefSeq" id="WP_119882519.1">
    <property type="nucleotide sequence ID" value="NZ_CP032418.1"/>
</dbReference>
<proteinExistence type="predicted"/>
<protein>
    <submittedName>
        <fullName evidence="2">Uncharacterized protein</fullName>
    </submittedName>
</protein>
<name>A0A385YPW8_9BACL</name>
<evidence type="ECO:0000313" key="2">
    <source>
        <dbReference type="EMBL" id="AYC28775.1"/>
    </source>
</evidence>
<feature type="compositionally biased region" description="Polar residues" evidence="1">
    <location>
        <begin position="55"/>
        <end position="75"/>
    </location>
</feature>
<dbReference type="EMBL" id="CP032418">
    <property type="protein sequence ID" value="AYC28775.1"/>
    <property type="molecule type" value="Genomic_DNA"/>
</dbReference>
<evidence type="ECO:0000313" key="3">
    <source>
        <dbReference type="Proteomes" id="UP000265725"/>
    </source>
</evidence>
<organism evidence="2 3">
    <name type="scientific">Paenisporosarcina cavernae</name>
    <dbReference type="NCBI Taxonomy" id="2320858"/>
    <lineage>
        <taxon>Bacteria</taxon>
        <taxon>Bacillati</taxon>
        <taxon>Bacillota</taxon>
        <taxon>Bacilli</taxon>
        <taxon>Bacillales</taxon>
        <taxon>Caryophanaceae</taxon>
        <taxon>Paenisporosarcina</taxon>
    </lineage>
</organism>
<dbReference type="KEGG" id="paek:D3873_02395"/>
<keyword evidence="3" id="KW-1185">Reference proteome</keyword>
<reference evidence="3" key="1">
    <citation type="submission" date="2018-09" db="EMBL/GenBank/DDBJ databases">
        <authorList>
            <person name="Zhu H."/>
        </authorList>
    </citation>
    <scope>NUCLEOTIDE SEQUENCE [LARGE SCALE GENOMIC DNA]</scope>
    <source>
        <strain evidence="3">K2R23-3</strain>
    </source>
</reference>
<dbReference type="Proteomes" id="UP000265725">
    <property type="component" value="Chromosome"/>
</dbReference>
<accession>A0A385YPW8</accession>
<dbReference type="OrthoDB" id="2361717at2"/>
<feature type="region of interest" description="Disordered" evidence="1">
    <location>
        <begin position="55"/>
        <end position="94"/>
    </location>
</feature>
<evidence type="ECO:0000256" key="1">
    <source>
        <dbReference type="SAM" id="MobiDB-lite"/>
    </source>
</evidence>
<dbReference type="AlphaFoldDB" id="A0A385YPW8"/>